<dbReference type="Pfam" id="PF10099">
    <property type="entry name" value="RskA_C"/>
    <property type="match status" value="1"/>
</dbReference>
<protein>
    <recommendedName>
        <fullName evidence="2">Anti-sigma K factor RskA C-terminal domain-containing protein</fullName>
    </recommendedName>
</protein>
<dbReference type="Proteomes" id="UP000745859">
    <property type="component" value="Unassembled WGS sequence"/>
</dbReference>
<name>A0ABX0U5B1_9FLAO</name>
<dbReference type="PANTHER" id="PTHR37461:SF1">
    <property type="entry name" value="ANTI-SIGMA-K FACTOR RSKA"/>
    <property type="match status" value="1"/>
</dbReference>
<dbReference type="PANTHER" id="PTHR37461">
    <property type="entry name" value="ANTI-SIGMA-K FACTOR RSKA"/>
    <property type="match status" value="1"/>
</dbReference>
<comment type="caution">
    <text evidence="3">The sequence shown here is derived from an EMBL/GenBank/DDBJ whole genome shotgun (WGS) entry which is preliminary data.</text>
</comment>
<evidence type="ECO:0000313" key="4">
    <source>
        <dbReference type="Proteomes" id="UP000745859"/>
    </source>
</evidence>
<gene>
    <name evidence="3" type="ORF">FHR24_000494</name>
</gene>
<organism evidence="3 4">
    <name type="scientific">Wenyingzhuangia heitensis</name>
    <dbReference type="NCBI Taxonomy" id="1487859"/>
    <lineage>
        <taxon>Bacteria</taxon>
        <taxon>Pseudomonadati</taxon>
        <taxon>Bacteroidota</taxon>
        <taxon>Flavobacteriia</taxon>
        <taxon>Flavobacteriales</taxon>
        <taxon>Flavobacteriaceae</taxon>
        <taxon>Wenyingzhuangia</taxon>
    </lineage>
</organism>
<dbReference type="RefSeq" id="WP_167183373.1">
    <property type="nucleotide sequence ID" value="NZ_JAASQL010000001.1"/>
</dbReference>
<feature type="domain" description="Anti-sigma K factor RskA C-terminal" evidence="2">
    <location>
        <begin position="147"/>
        <end position="255"/>
    </location>
</feature>
<reference evidence="3 4" key="1">
    <citation type="submission" date="2020-03" db="EMBL/GenBank/DDBJ databases">
        <title>Genomic Encyclopedia of Type Strains, Phase IV (KMG-IV): sequencing the most valuable type-strain genomes for metagenomic binning, comparative biology and taxonomic classification.</title>
        <authorList>
            <person name="Goeker M."/>
        </authorList>
    </citation>
    <scope>NUCLEOTIDE SEQUENCE [LARGE SCALE GENOMIC DNA]</scope>
    <source>
        <strain evidence="3 4">DSM 101599</strain>
    </source>
</reference>
<sequence>MININEYIESGILELYVAGTLNREDSYEVYANIQQYPELKEHIKNIEYTVIKVAELSKKETLKAYPFTKLMNAVNGPQTKVIPIKWYSYMGWAASVLLTIGIISLYTNNTDLKKNLTKQIAGNEILDEQRATLQGDLIAKNIDLTTRDEVIAFLSSSETLKVNLAGQTVSPESYAQVYWDKNTNEMYVDLNGLPPAPAGKVYQLWSLTLNPLTPTSLGTMDAYNKGNRYIKVSNTNKSEAFGITLEPAGGSKSPTLEQLYTLGLTNVS</sequence>
<dbReference type="InterPro" id="IPR018764">
    <property type="entry name" value="RskA_C"/>
</dbReference>
<keyword evidence="1" id="KW-1133">Transmembrane helix</keyword>
<keyword evidence="1" id="KW-0472">Membrane</keyword>
<feature type="transmembrane region" description="Helical" evidence="1">
    <location>
        <begin position="86"/>
        <end position="106"/>
    </location>
</feature>
<proteinExistence type="predicted"/>
<dbReference type="EMBL" id="JAASQL010000001">
    <property type="protein sequence ID" value="NIJ44055.1"/>
    <property type="molecule type" value="Genomic_DNA"/>
</dbReference>
<evidence type="ECO:0000313" key="3">
    <source>
        <dbReference type="EMBL" id="NIJ44055.1"/>
    </source>
</evidence>
<dbReference type="InterPro" id="IPR051474">
    <property type="entry name" value="Anti-sigma-K/W_factor"/>
</dbReference>
<evidence type="ECO:0000259" key="2">
    <source>
        <dbReference type="Pfam" id="PF10099"/>
    </source>
</evidence>
<keyword evidence="1" id="KW-0812">Transmembrane</keyword>
<keyword evidence="4" id="KW-1185">Reference proteome</keyword>
<evidence type="ECO:0000256" key="1">
    <source>
        <dbReference type="SAM" id="Phobius"/>
    </source>
</evidence>
<accession>A0ABX0U5B1</accession>